<reference evidence="1 2" key="1">
    <citation type="submission" date="2014-06" db="EMBL/GenBank/DDBJ databases">
        <authorList>
            <person name="Swart Estienne"/>
        </authorList>
    </citation>
    <scope>NUCLEOTIDE SEQUENCE [LARGE SCALE GENOMIC DNA]</scope>
    <source>
        <strain evidence="1 2">130c</strain>
    </source>
</reference>
<organism evidence="1 2">
    <name type="scientific">Stylonychia lemnae</name>
    <name type="common">Ciliate</name>
    <dbReference type="NCBI Taxonomy" id="5949"/>
    <lineage>
        <taxon>Eukaryota</taxon>
        <taxon>Sar</taxon>
        <taxon>Alveolata</taxon>
        <taxon>Ciliophora</taxon>
        <taxon>Intramacronucleata</taxon>
        <taxon>Spirotrichea</taxon>
        <taxon>Stichotrichia</taxon>
        <taxon>Sporadotrichida</taxon>
        <taxon>Oxytrichidae</taxon>
        <taxon>Stylonychinae</taxon>
        <taxon>Stylonychia</taxon>
    </lineage>
</organism>
<name>A0A078B8Y1_STYLE</name>
<sequence length="83" mass="9804">MRHQELTLQGQVTKCTWWMPWRYQAMKDVVACEKLRGAGKQALIRRQQTWRTETSKYPEEKKSTEIPKVVASEMGRACKIQHL</sequence>
<evidence type="ECO:0000313" key="2">
    <source>
        <dbReference type="Proteomes" id="UP000039865"/>
    </source>
</evidence>
<dbReference type="OrthoDB" id="10508551at2759"/>
<dbReference type="Proteomes" id="UP000039865">
    <property type="component" value="Unassembled WGS sequence"/>
</dbReference>
<dbReference type="AlphaFoldDB" id="A0A078B8Y1"/>
<gene>
    <name evidence="1" type="primary">Contig18566.g893</name>
    <name evidence="1" type="ORF">STYLEM_19837</name>
</gene>
<dbReference type="InParanoid" id="A0A078B8Y1"/>
<dbReference type="EMBL" id="CCKQ01018712">
    <property type="protein sequence ID" value="CDW90691.1"/>
    <property type="molecule type" value="Genomic_DNA"/>
</dbReference>
<accession>A0A078B8Y1</accession>
<protein>
    <submittedName>
        <fullName evidence="1">Uncharacterized protein</fullName>
    </submittedName>
</protein>
<proteinExistence type="predicted"/>
<keyword evidence="2" id="KW-1185">Reference proteome</keyword>
<evidence type="ECO:0000313" key="1">
    <source>
        <dbReference type="EMBL" id="CDW90691.1"/>
    </source>
</evidence>